<dbReference type="Proteomes" id="UP000002275">
    <property type="component" value="Chromosome II"/>
</dbReference>
<evidence type="ECO:0000313" key="1">
    <source>
        <dbReference type="EMBL" id="AAO07266.1"/>
    </source>
</evidence>
<gene>
    <name evidence="1" type="ordered locus">VV2_0305</name>
</gene>
<dbReference type="KEGG" id="vvu:VV2_0305"/>
<organism evidence="1 2">
    <name type="scientific">Vibrio vulnificus (strain CMCP6)</name>
    <dbReference type="NCBI Taxonomy" id="216895"/>
    <lineage>
        <taxon>Bacteria</taxon>
        <taxon>Pseudomonadati</taxon>
        <taxon>Pseudomonadota</taxon>
        <taxon>Gammaproteobacteria</taxon>
        <taxon>Vibrionales</taxon>
        <taxon>Vibrionaceae</taxon>
        <taxon>Vibrio</taxon>
    </lineage>
</organism>
<name>A0A3Q0KXR5_VIBVU</name>
<reference evidence="1 2" key="3">
    <citation type="journal article" date="2011" name="Mol. Syst. Biol.">
        <title>Integrative genome-scale metabolic analysis of Vibrio vulnificus for drug targeting and discovery.</title>
        <authorList>
            <person name="Kim H.U."/>
            <person name="Kim S.Y."/>
            <person name="Jeong H."/>
            <person name="Kim T.Y."/>
            <person name="Kim J.J."/>
            <person name="Choy H.E."/>
            <person name="Yi K.Y."/>
            <person name="Rhee J.H."/>
            <person name="Lee S.Y."/>
        </authorList>
    </citation>
    <scope>NUCLEOTIDE SEQUENCE [LARGE SCALE GENOMIC DNA]</scope>
    <source>
        <strain evidence="1 2">CMCP6</strain>
    </source>
</reference>
<dbReference type="RefSeq" id="WP_011081269.1">
    <property type="nucleotide sequence ID" value="NC_004460.2"/>
</dbReference>
<proteinExistence type="predicted"/>
<dbReference type="EMBL" id="AE016796">
    <property type="protein sequence ID" value="AAO07266.1"/>
    <property type="molecule type" value="Genomic_DNA"/>
</dbReference>
<evidence type="ECO:0000313" key="2">
    <source>
        <dbReference type="Proteomes" id="UP000002275"/>
    </source>
</evidence>
<dbReference type="AlphaFoldDB" id="A0A3Q0KXR5"/>
<protein>
    <submittedName>
        <fullName evidence="1">Uncharacterized protein</fullName>
    </submittedName>
</protein>
<accession>A0A3Q0KXR5</accession>
<sequence>MATVEIWDNNKCLPTGEPLPFKPSRNFFRAIAECENHTGNAVKSMAGNTAVIEIDKNRRFMVFA</sequence>
<reference evidence="2" key="1">
    <citation type="submission" date="2002-12" db="EMBL/GenBank/DDBJ databases">
        <title>Complete genome sequence of Vibrio vulnificus CMCP6.</title>
        <authorList>
            <person name="Rhee J.H."/>
            <person name="Kim S.Y."/>
            <person name="Chung S.S."/>
            <person name="Kim J.J."/>
            <person name="Moon Y.H."/>
            <person name="Jeong H."/>
            <person name="Choy H.E."/>
        </authorList>
    </citation>
    <scope>NUCLEOTIDE SEQUENCE [LARGE SCALE GENOMIC DNA]</scope>
    <source>
        <strain evidence="2">CMCP6</strain>
    </source>
</reference>
<reference evidence="1 2" key="2">
    <citation type="journal article" date="2003" name="Infect. Immun.">
        <title>Characterization and pathogenic significance of Vibrio vulnificus antigens preferentially expressed in septicemic patients.</title>
        <authorList>
            <person name="Kim Y.R."/>
            <person name="Lee S.E."/>
            <person name="Kim C.M."/>
            <person name="Kim S.Y."/>
            <person name="Shin E.K."/>
            <person name="Shin D.H."/>
            <person name="Chung S.S."/>
            <person name="Choy H.E."/>
            <person name="Progulske-Fox A."/>
            <person name="Hillman J.D."/>
            <person name="Handfield M."/>
            <person name="Rhee J.H."/>
        </authorList>
    </citation>
    <scope>NUCLEOTIDE SEQUENCE [LARGE SCALE GENOMIC DNA]</scope>
    <source>
        <strain evidence="1 2">CMCP6</strain>
    </source>
</reference>